<dbReference type="EMBL" id="BMNA01000004">
    <property type="protein sequence ID" value="GGM04632.1"/>
    <property type="molecule type" value="Genomic_DNA"/>
</dbReference>
<sequence>MTPDGDTVTVAAAVDGTLTLDDVRMDPAVLRHQGEVAQRHGNPQLAENLFRAAELAVLEDARVLALYESLRPHRSTGEELDRLAAGLRADGATRCAALVESAATWYRRRGLLR</sequence>
<dbReference type="Pfam" id="PF02287">
    <property type="entry name" value="Dehydratase_SU"/>
    <property type="match status" value="1"/>
</dbReference>
<dbReference type="AlphaFoldDB" id="A0A917WH49"/>
<dbReference type="SUPFAM" id="SSF47148">
    <property type="entry name" value="Diol dehydratase, gamma subunit"/>
    <property type="match status" value="1"/>
</dbReference>
<dbReference type="InterPro" id="IPR003207">
    <property type="entry name" value="Ppandiol/glycerol_DeHydtase_su"/>
</dbReference>
<proteinExistence type="predicted"/>
<keyword evidence="2" id="KW-1185">Reference proteome</keyword>
<name>A0A917WH49_9ACTN</name>
<reference evidence="1" key="2">
    <citation type="submission" date="2020-09" db="EMBL/GenBank/DDBJ databases">
        <authorList>
            <person name="Sun Q."/>
            <person name="Zhou Y."/>
        </authorList>
    </citation>
    <scope>NUCLEOTIDE SEQUENCE</scope>
    <source>
        <strain evidence="1">CGMCC 4.7308</strain>
    </source>
</reference>
<evidence type="ECO:0000313" key="2">
    <source>
        <dbReference type="Proteomes" id="UP000655208"/>
    </source>
</evidence>
<evidence type="ECO:0000313" key="1">
    <source>
        <dbReference type="EMBL" id="GGM04632.1"/>
    </source>
</evidence>
<accession>A0A917WH49</accession>
<dbReference type="InterPro" id="IPR036091">
    <property type="entry name" value="Prodiol/glycerol_DeHase__sf_su"/>
</dbReference>
<organism evidence="1 2">
    <name type="scientific">Nakamurella endophytica</name>
    <dbReference type="NCBI Taxonomy" id="1748367"/>
    <lineage>
        <taxon>Bacteria</taxon>
        <taxon>Bacillati</taxon>
        <taxon>Actinomycetota</taxon>
        <taxon>Actinomycetes</taxon>
        <taxon>Nakamurellales</taxon>
        <taxon>Nakamurellaceae</taxon>
        <taxon>Nakamurella</taxon>
    </lineage>
</organism>
<comment type="caution">
    <text evidence="1">The sequence shown here is derived from an EMBL/GenBank/DDBJ whole genome shotgun (WGS) entry which is preliminary data.</text>
</comment>
<dbReference type="Gene3D" id="1.10.1510.20">
    <property type="entry name" value="Propanediol/glycerol dehydratase, small subunit"/>
    <property type="match status" value="1"/>
</dbReference>
<protein>
    <submittedName>
        <fullName evidence="1">Propanediol utilization protein</fullName>
    </submittedName>
</protein>
<reference evidence="1" key="1">
    <citation type="journal article" date="2014" name="Int. J. Syst. Evol. Microbiol.">
        <title>Complete genome sequence of Corynebacterium casei LMG S-19264T (=DSM 44701T), isolated from a smear-ripened cheese.</title>
        <authorList>
            <consortium name="US DOE Joint Genome Institute (JGI-PGF)"/>
            <person name="Walter F."/>
            <person name="Albersmeier A."/>
            <person name="Kalinowski J."/>
            <person name="Ruckert C."/>
        </authorList>
    </citation>
    <scope>NUCLEOTIDE SEQUENCE</scope>
    <source>
        <strain evidence="1">CGMCC 4.7308</strain>
    </source>
</reference>
<dbReference type="Proteomes" id="UP000655208">
    <property type="component" value="Unassembled WGS sequence"/>
</dbReference>
<gene>
    <name evidence="1" type="ORF">GCM10011594_26070</name>
</gene>